<dbReference type="Gene3D" id="2.40.50.40">
    <property type="match status" value="1"/>
</dbReference>
<dbReference type="EMBL" id="RCMK01000558">
    <property type="protein sequence ID" value="KAG2922037.1"/>
    <property type="molecule type" value="Genomic_DNA"/>
</dbReference>
<dbReference type="PANTHER" id="PTHR37984">
    <property type="entry name" value="PROTEIN CBG26694"/>
    <property type="match status" value="1"/>
</dbReference>
<evidence type="ECO:0000259" key="2">
    <source>
        <dbReference type="PROSITE" id="PS50994"/>
    </source>
</evidence>
<dbReference type="InterPro" id="IPR016197">
    <property type="entry name" value="Chromo-like_dom_sf"/>
</dbReference>
<dbReference type="VEuPathDB" id="FungiDB:PC110_g4831"/>
<dbReference type="PROSITE" id="PS50013">
    <property type="entry name" value="CHROMO_2"/>
    <property type="match status" value="1"/>
</dbReference>
<dbReference type="Proteomes" id="UP000735874">
    <property type="component" value="Unassembled WGS sequence"/>
</dbReference>
<dbReference type="InterPro" id="IPR000953">
    <property type="entry name" value="Chromo/chromo_shadow_dom"/>
</dbReference>
<dbReference type="Proteomes" id="UP000774804">
    <property type="component" value="Unassembled WGS sequence"/>
</dbReference>
<dbReference type="Proteomes" id="UP000736787">
    <property type="component" value="Unassembled WGS sequence"/>
</dbReference>
<evidence type="ECO:0000313" key="5">
    <source>
        <dbReference type="EMBL" id="KAG2922037.1"/>
    </source>
</evidence>
<dbReference type="EMBL" id="RCMI01000552">
    <property type="protein sequence ID" value="KAG2905944.1"/>
    <property type="molecule type" value="Genomic_DNA"/>
</dbReference>
<dbReference type="Pfam" id="PF00385">
    <property type="entry name" value="Chromo"/>
    <property type="match status" value="1"/>
</dbReference>
<dbReference type="Proteomes" id="UP000760860">
    <property type="component" value="Unassembled WGS sequence"/>
</dbReference>
<dbReference type="Proteomes" id="UP000697107">
    <property type="component" value="Unassembled WGS sequence"/>
</dbReference>
<evidence type="ECO:0000313" key="4">
    <source>
        <dbReference type="EMBL" id="KAG2905944.1"/>
    </source>
</evidence>
<reference evidence="5" key="1">
    <citation type="submission" date="2018-10" db="EMBL/GenBank/DDBJ databases">
        <title>Effector identification in a new, highly contiguous assembly of the strawberry crown rot pathogen Phytophthora cactorum.</title>
        <authorList>
            <person name="Armitage A.D."/>
            <person name="Nellist C.F."/>
            <person name="Bates H."/>
            <person name="Vickerstaff R.J."/>
            <person name="Harrison R.J."/>
        </authorList>
    </citation>
    <scope>NUCLEOTIDE SEQUENCE</scope>
    <source>
        <strain evidence="3">15-7</strain>
        <strain evidence="4">4032</strain>
        <strain evidence="5">4040</strain>
        <strain evidence="6">P415</strain>
        <strain evidence="7">P421</strain>
    </source>
</reference>
<dbReference type="InterPro" id="IPR056924">
    <property type="entry name" value="SH3_Tf2-1"/>
</dbReference>
<dbReference type="EMBL" id="RCMV01001519">
    <property type="protein sequence ID" value="KAG3208239.1"/>
    <property type="molecule type" value="Genomic_DNA"/>
</dbReference>
<organism evidence="5 8">
    <name type="scientific">Phytophthora cactorum</name>
    <dbReference type="NCBI Taxonomy" id="29920"/>
    <lineage>
        <taxon>Eukaryota</taxon>
        <taxon>Sar</taxon>
        <taxon>Stramenopiles</taxon>
        <taxon>Oomycota</taxon>
        <taxon>Peronosporomycetes</taxon>
        <taxon>Peronosporales</taxon>
        <taxon>Peronosporaceae</taxon>
        <taxon>Phytophthora</taxon>
    </lineage>
</organism>
<dbReference type="EMBL" id="RCMG01000560">
    <property type="protein sequence ID" value="KAG2852135.1"/>
    <property type="molecule type" value="Genomic_DNA"/>
</dbReference>
<name>A0A8T1CG34_9STRA</name>
<dbReference type="PANTHER" id="PTHR37984:SF5">
    <property type="entry name" value="PROTEIN NYNRIN-LIKE"/>
    <property type="match status" value="1"/>
</dbReference>
<evidence type="ECO:0000313" key="6">
    <source>
        <dbReference type="EMBL" id="KAG2973357.1"/>
    </source>
</evidence>
<dbReference type="Gene3D" id="3.30.420.10">
    <property type="entry name" value="Ribonuclease H-like superfamily/Ribonuclease H"/>
    <property type="match status" value="1"/>
</dbReference>
<dbReference type="GO" id="GO:0003676">
    <property type="term" value="F:nucleic acid binding"/>
    <property type="evidence" value="ECO:0007669"/>
    <property type="project" value="InterPro"/>
</dbReference>
<dbReference type="InterPro" id="IPR050951">
    <property type="entry name" value="Retrovirus_Pol_polyprotein"/>
</dbReference>
<dbReference type="PROSITE" id="PS50994">
    <property type="entry name" value="INTEGRASE"/>
    <property type="match status" value="1"/>
</dbReference>
<dbReference type="EMBL" id="RCML01000579">
    <property type="protein sequence ID" value="KAG2973357.1"/>
    <property type="molecule type" value="Genomic_DNA"/>
</dbReference>
<accession>A0A8T1CG34</accession>
<dbReference type="InterPro" id="IPR012337">
    <property type="entry name" value="RNaseH-like_sf"/>
</dbReference>
<dbReference type="AlphaFoldDB" id="A0A8T1CG34"/>
<dbReference type="Pfam" id="PF24626">
    <property type="entry name" value="SH3_Tf2-1"/>
    <property type="match status" value="1"/>
</dbReference>
<dbReference type="InterPro" id="IPR001584">
    <property type="entry name" value="Integrase_cat-core"/>
</dbReference>
<dbReference type="CDD" id="cd00024">
    <property type="entry name" value="CD_CSD"/>
    <property type="match status" value="1"/>
</dbReference>
<dbReference type="SUPFAM" id="SSF53098">
    <property type="entry name" value="Ribonuclease H-like"/>
    <property type="match status" value="1"/>
</dbReference>
<sequence>MPTEQATAVKSPGLLEQLSISDERWQSISMDFITDLPRKKRDVDSIWVVVDRLTKPCHFVLTTKTVTAEGVARLFIDNIWKHHGIPKSIVSDRDRKFVSAFWQNVFKSVGTKLNMTVAHRAQGDGQTERMNQTLKEYLRCFVGPMQDDWDVPLANAKFAVNSAVNSSTKLAPFEVDLGYIPRNPLQLAADQLSKVPRSRQAVEFHERQATILLRCREALAQAQERIKDVYDRNRAEQIFEVGDRVYLSTQNLDPKHTGLPASTKFGPKWIGPYTVVRKVHNNAYKINIQTGNKLHPVFNTGLLKPYMEPKRLSKPSDVIIADGRIGHLVKRLLGKRRRKRRTQFLVEWVGEEKPTWEPIENLGQVPDLIANFEEERRTKRRRKTTSR</sequence>
<feature type="domain" description="Chromo" evidence="1">
    <location>
        <begin position="327"/>
        <end position="384"/>
    </location>
</feature>
<dbReference type="InterPro" id="IPR023780">
    <property type="entry name" value="Chromo_domain"/>
</dbReference>
<evidence type="ECO:0008006" key="9">
    <source>
        <dbReference type="Google" id="ProtNLM"/>
    </source>
</evidence>
<protein>
    <recommendedName>
        <fullName evidence="9">Integrase catalytic domain-containing protein</fullName>
    </recommendedName>
</protein>
<evidence type="ECO:0000259" key="1">
    <source>
        <dbReference type="PROSITE" id="PS50013"/>
    </source>
</evidence>
<evidence type="ECO:0000313" key="3">
    <source>
        <dbReference type="EMBL" id="KAG2852135.1"/>
    </source>
</evidence>
<dbReference type="SMART" id="SM00298">
    <property type="entry name" value="CHROMO"/>
    <property type="match status" value="1"/>
</dbReference>
<proteinExistence type="predicted"/>
<gene>
    <name evidence="3" type="ORF">PC113_g15292</name>
    <name evidence="4" type="ORF">PC115_g14448</name>
    <name evidence="5" type="ORF">PC117_g16081</name>
    <name evidence="6" type="ORF">PC118_g15180</name>
    <name evidence="7" type="ORF">PC129_g20731</name>
</gene>
<feature type="domain" description="Integrase catalytic" evidence="2">
    <location>
        <begin position="8"/>
        <end position="180"/>
    </location>
</feature>
<comment type="caution">
    <text evidence="5">The sequence shown here is derived from an EMBL/GenBank/DDBJ whole genome shotgun (WGS) entry which is preliminary data.</text>
</comment>
<dbReference type="GO" id="GO:0015074">
    <property type="term" value="P:DNA integration"/>
    <property type="evidence" value="ECO:0007669"/>
    <property type="project" value="InterPro"/>
</dbReference>
<dbReference type="SUPFAM" id="SSF54160">
    <property type="entry name" value="Chromo domain-like"/>
    <property type="match status" value="1"/>
</dbReference>
<evidence type="ECO:0000313" key="7">
    <source>
        <dbReference type="EMBL" id="KAG3208239.1"/>
    </source>
</evidence>
<evidence type="ECO:0000313" key="8">
    <source>
        <dbReference type="Proteomes" id="UP000736787"/>
    </source>
</evidence>
<dbReference type="InterPro" id="IPR036397">
    <property type="entry name" value="RNaseH_sf"/>
</dbReference>